<protein>
    <submittedName>
        <fullName evidence="3">PspA/IM30 family protein</fullName>
    </submittedName>
</protein>
<dbReference type="RefSeq" id="WP_206658021.1">
    <property type="nucleotide sequence ID" value="NZ_CP071182.1"/>
</dbReference>
<evidence type="ECO:0000313" key="4">
    <source>
        <dbReference type="Proteomes" id="UP000663505"/>
    </source>
</evidence>
<evidence type="ECO:0000256" key="2">
    <source>
        <dbReference type="SAM" id="Coils"/>
    </source>
</evidence>
<proteinExistence type="inferred from homology"/>
<reference evidence="3 4" key="1">
    <citation type="submission" date="2021-02" db="EMBL/GenBank/DDBJ databases">
        <title>Alicyclobacillus curvatus sp. nov. and Alicyclobacillus mengziensis sp. nov., two acidophilic bacteria isolated from acid mine drainage.</title>
        <authorList>
            <person name="Huang Y."/>
        </authorList>
    </citation>
    <scope>NUCLEOTIDE SEQUENCE [LARGE SCALE GENOMIC DNA]</scope>
    <source>
        <strain evidence="3 4">S30H14</strain>
    </source>
</reference>
<dbReference type="PANTHER" id="PTHR31088:SF6">
    <property type="entry name" value="PHAGE SHOCK PROTEIN A"/>
    <property type="match status" value="1"/>
</dbReference>
<name>A0A9X7W135_9BACL</name>
<evidence type="ECO:0000256" key="1">
    <source>
        <dbReference type="ARBA" id="ARBA00043985"/>
    </source>
</evidence>
<comment type="similarity">
    <text evidence="1">Belongs to the PspA/Vipp/IM30 family.</text>
</comment>
<dbReference type="InterPro" id="IPR007157">
    <property type="entry name" value="PspA_VIPP1"/>
</dbReference>
<keyword evidence="4" id="KW-1185">Reference proteome</keyword>
<dbReference type="Proteomes" id="UP000663505">
    <property type="component" value="Chromosome"/>
</dbReference>
<sequence>MPLLSRLKDLVRANINDLISKAEDPEKSLNLYIEDATEQLRQFKVEVSRFEADRIQLVDQIKHCQAAIDDWHEKAKLALQQSEETLARQALERETHEKNRLSKLQGELAEAKDTSEQLKEQLQLLEEKLEEAREKRDDLIRRNRRAVAQKGAADAIAGVSLVDPLSKFDRMEEKVERREAEAKAAYVGMTSGLDYEFDKLKKAQSSNEVEDALDKLKAEINSESK</sequence>
<dbReference type="EMBL" id="CP071182">
    <property type="protein sequence ID" value="QSO48699.1"/>
    <property type="molecule type" value="Genomic_DNA"/>
</dbReference>
<feature type="coiled-coil region" evidence="2">
    <location>
        <begin position="33"/>
        <end position="149"/>
    </location>
</feature>
<dbReference type="KEGG" id="afx:JZ786_06975"/>
<gene>
    <name evidence="3" type="ORF">JZ786_06975</name>
</gene>
<evidence type="ECO:0000313" key="3">
    <source>
        <dbReference type="EMBL" id="QSO48699.1"/>
    </source>
</evidence>
<accession>A0A9X7W135</accession>
<keyword evidence="2" id="KW-0175">Coiled coil</keyword>
<dbReference type="PANTHER" id="PTHR31088">
    <property type="entry name" value="MEMBRANE-ASSOCIATED PROTEIN VIPP1, CHLOROPLASTIC"/>
    <property type="match status" value="1"/>
</dbReference>
<organism evidence="3 4">
    <name type="scientific">Alicyclobacillus mengziensis</name>
    <dbReference type="NCBI Taxonomy" id="2931921"/>
    <lineage>
        <taxon>Bacteria</taxon>
        <taxon>Bacillati</taxon>
        <taxon>Bacillota</taxon>
        <taxon>Bacilli</taxon>
        <taxon>Bacillales</taxon>
        <taxon>Alicyclobacillaceae</taxon>
        <taxon>Alicyclobacillus</taxon>
    </lineage>
</organism>
<dbReference type="AlphaFoldDB" id="A0A9X7W135"/>
<dbReference type="Pfam" id="PF04012">
    <property type="entry name" value="PspA_IM30"/>
    <property type="match status" value="1"/>
</dbReference>